<comment type="caution">
    <text evidence="1">The sequence shown here is derived from an EMBL/GenBank/DDBJ whole genome shotgun (WGS) entry which is preliminary data.</text>
</comment>
<dbReference type="EMBL" id="QNUK01000047">
    <property type="protein sequence ID" value="KAF5905210.1"/>
    <property type="molecule type" value="Genomic_DNA"/>
</dbReference>
<gene>
    <name evidence="1" type="ORF">DAT39_004998</name>
</gene>
<feature type="non-terminal residue" evidence="1">
    <location>
        <position position="64"/>
    </location>
</feature>
<dbReference type="AlphaFoldDB" id="A0A8J4UVM7"/>
<evidence type="ECO:0000313" key="1">
    <source>
        <dbReference type="EMBL" id="KAF5905210.1"/>
    </source>
</evidence>
<keyword evidence="2" id="KW-1185">Reference proteome</keyword>
<organism evidence="1 2">
    <name type="scientific">Clarias magur</name>
    <name type="common">Asian catfish</name>
    <name type="synonym">Macropteronotus magur</name>
    <dbReference type="NCBI Taxonomy" id="1594786"/>
    <lineage>
        <taxon>Eukaryota</taxon>
        <taxon>Metazoa</taxon>
        <taxon>Chordata</taxon>
        <taxon>Craniata</taxon>
        <taxon>Vertebrata</taxon>
        <taxon>Euteleostomi</taxon>
        <taxon>Actinopterygii</taxon>
        <taxon>Neopterygii</taxon>
        <taxon>Teleostei</taxon>
        <taxon>Ostariophysi</taxon>
        <taxon>Siluriformes</taxon>
        <taxon>Clariidae</taxon>
        <taxon>Clarias</taxon>
    </lineage>
</organism>
<feature type="non-terminal residue" evidence="1">
    <location>
        <position position="1"/>
    </location>
</feature>
<dbReference type="Proteomes" id="UP000727407">
    <property type="component" value="Unassembled WGS sequence"/>
</dbReference>
<protein>
    <submittedName>
        <fullName evidence="1">Uncharacterized protein</fullName>
    </submittedName>
</protein>
<sequence length="64" mass="6989">HVLSVIFHLAADGWLQGSSRGPLVFLKCHALPAGQIMILRPEAKTRLSCLGCYVKLRFAPLSSN</sequence>
<accession>A0A8J4UVM7</accession>
<proteinExistence type="predicted"/>
<reference evidence="1" key="1">
    <citation type="submission" date="2020-07" db="EMBL/GenBank/DDBJ databases">
        <title>Clarias magur genome sequencing, assembly and annotation.</title>
        <authorList>
            <person name="Kushwaha B."/>
            <person name="Kumar R."/>
            <person name="Das P."/>
            <person name="Joshi C.G."/>
            <person name="Kumar D."/>
            <person name="Nagpure N.S."/>
            <person name="Pandey M."/>
            <person name="Agarwal S."/>
            <person name="Srivastava S."/>
            <person name="Singh M."/>
            <person name="Sahoo L."/>
            <person name="Jayasankar P."/>
            <person name="Meher P.K."/>
            <person name="Koringa P.G."/>
            <person name="Iquebal M.A."/>
            <person name="Das S.P."/>
            <person name="Bit A."/>
            <person name="Patnaik S."/>
            <person name="Patel N."/>
            <person name="Shah T.M."/>
            <person name="Hinsu A."/>
            <person name="Jena J.K."/>
        </authorList>
    </citation>
    <scope>NUCLEOTIDE SEQUENCE</scope>
    <source>
        <strain evidence="1">CIFAMagur01</strain>
        <tissue evidence="1">Testis</tissue>
    </source>
</reference>
<name>A0A8J4UVM7_CLAMG</name>
<evidence type="ECO:0000313" key="2">
    <source>
        <dbReference type="Proteomes" id="UP000727407"/>
    </source>
</evidence>